<comment type="caution">
    <text evidence="4">The sequence shown here is derived from an EMBL/GenBank/DDBJ whole genome shotgun (WGS) entry which is preliminary data.</text>
</comment>
<keyword evidence="5" id="KW-1185">Reference proteome</keyword>
<reference evidence="4 5" key="1">
    <citation type="submission" date="2019-01" db="EMBL/GenBank/DDBJ databases">
        <title>Spirosoma flava sp. nov., a propanil-degrading bacterium isolated from herbicide-contaminated soil.</title>
        <authorList>
            <person name="Zhang L."/>
            <person name="Jiang J.-D."/>
        </authorList>
    </citation>
    <scope>NUCLEOTIDE SEQUENCE [LARGE SCALE GENOMIC DNA]</scope>
    <source>
        <strain evidence="4 5">TY50</strain>
    </source>
</reference>
<dbReference type="RefSeq" id="WP_129603175.1">
    <property type="nucleotide sequence ID" value="NZ_SBLB01000005.1"/>
</dbReference>
<dbReference type="PANTHER" id="PTHR31988:SF19">
    <property type="entry name" value="9-O-ACETYL-N-ACETYLNEURAMINIC ACID DEACETYLASE-RELATED"/>
    <property type="match status" value="1"/>
</dbReference>
<dbReference type="InterPro" id="IPR005181">
    <property type="entry name" value="SASA"/>
</dbReference>
<dbReference type="Pfam" id="PF18962">
    <property type="entry name" value="Por_Secre_tail"/>
    <property type="match status" value="1"/>
</dbReference>
<dbReference type="Proteomes" id="UP000290407">
    <property type="component" value="Unassembled WGS sequence"/>
</dbReference>
<dbReference type="AlphaFoldDB" id="A0A4Q2UH80"/>
<keyword evidence="1" id="KW-0378">Hydrolase</keyword>
<evidence type="ECO:0000313" key="4">
    <source>
        <dbReference type="EMBL" id="RYC68396.1"/>
    </source>
</evidence>
<evidence type="ECO:0000259" key="2">
    <source>
        <dbReference type="Pfam" id="PF03629"/>
    </source>
</evidence>
<dbReference type="InterPro" id="IPR026444">
    <property type="entry name" value="Secre_tail"/>
</dbReference>
<dbReference type="SUPFAM" id="SSF52266">
    <property type="entry name" value="SGNH hydrolase"/>
    <property type="match status" value="1"/>
</dbReference>
<name>A0A4Q2UH80_9BACT</name>
<evidence type="ECO:0000256" key="1">
    <source>
        <dbReference type="ARBA" id="ARBA00022801"/>
    </source>
</evidence>
<organism evidence="4 5">
    <name type="scientific">Spirosoma sordidisoli</name>
    <dbReference type="NCBI Taxonomy" id="2502893"/>
    <lineage>
        <taxon>Bacteria</taxon>
        <taxon>Pseudomonadati</taxon>
        <taxon>Bacteroidota</taxon>
        <taxon>Cytophagia</taxon>
        <taxon>Cytophagales</taxon>
        <taxon>Cytophagaceae</taxon>
        <taxon>Spirosoma</taxon>
    </lineage>
</organism>
<protein>
    <submittedName>
        <fullName evidence="4">T9SS type A sorting domain-containing protein</fullName>
    </submittedName>
</protein>
<dbReference type="InterPro" id="IPR052940">
    <property type="entry name" value="Carb_Esterase_6"/>
</dbReference>
<proteinExistence type="predicted"/>
<evidence type="ECO:0000313" key="5">
    <source>
        <dbReference type="Proteomes" id="UP000290407"/>
    </source>
</evidence>
<dbReference type="PANTHER" id="PTHR31988">
    <property type="entry name" value="ESTERASE, PUTATIVE (DUF303)-RELATED"/>
    <property type="match status" value="1"/>
</dbReference>
<evidence type="ECO:0000259" key="3">
    <source>
        <dbReference type="Pfam" id="PF18962"/>
    </source>
</evidence>
<dbReference type="NCBIfam" id="TIGR04183">
    <property type="entry name" value="Por_Secre_tail"/>
    <property type="match status" value="1"/>
</dbReference>
<dbReference type="GO" id="GO:0016788">
    <property type="term" value="F:hydrolase activity, acting on ester bonds"/>
    <property type="evidence" value="ECO:0007669"/>
    <property type="project" value="UniProtKB-ARBA"/>
</dbReference>
<dbReference type="EMBL" id="SBLB01000005">
    <property type="protein sequence ID" value="RYC68396.1"/>
    <property type="molecule type" value="Genomic_DNA"/>
</dbReference>
<gene>
    <name evidence="4" type="ORF">EQG79_18720</name>
</gene>
<feature type="domain" description="Secretion system C-terminal sorting" evidence="3">
    <location>
        <begin position="641"/>
        <end position="715"/>
    </location>
</feature>
<dbReference type="Gene3D" id="3.40.50.1110">
    <property type="entry name" value="SGNH hydrolase"/>
    <property type="match status" value="1"/>
</dbReference>
<dbReference type="Pfam" id="PF03629">
    <property type="entry name" value="SASA"/>
    <property type="match status" value="1"/>
</dbReference>
<dbReference type="InterPro" id="IPR036514">
    <property type="entry name" value="SGNH_hydro_sf"/>
</dbReference>
<accession>A0A4Q2UH80</accession>
<sequence length="717" mass="78147">MNKHYFLQRVLVTGSLMLALVGLQWIPTFGQSIKITYPESRAVFQRENDNTSTIFLSGNYYQPVDSVQARVQAEAAGQGVNTDWVTIQRNVQGGLFQGAIRVRGGWYRLEAQAFYKGVLVGSDVVRKVGVGEVFIITGQSNAQGFQNFGATGASDDRVNCVTYDNTTANSLNDPPAPTFQQLSATSLIGPRGQSAWCWGVLGDLIARQYQVPVLFINTAWQATVIKNWRESADGQITKNIFALGTPNENFPPGMPYANLVIALRYYCSLQGLRAVLWQQGENDNVPLNSTRQAYGRDMQYLVNKTRSDTERYPAWVLARSSYNTGKVSQDIIQAQNDVINTFNNNVFAGPFTDNIQVPRYEGEVHFGGDGLRQLGQAWFESLNSAFFASSRPLPPLPPPAATVTCASGNNALTVTLPNLYQSYSWNTGQTGRTINVTQPGLYRATLKDRNGNTYLSPVIDVQGTIQPTTPTISVSGQEGRPASSQLQVCSDSSLTLVANTATNSMAVWSNGATTPNIRLTQAGNYSLQAVNVYGCRSGQSSSVSLTVRQKPAVPTIEQVGAYTLQAVLPAPTGGQSDLFDWRRANQLLPQNTATVKVVVSADYAVRARTNYVLGTSNLTCTSDFSAPKPFVFDLSNGGLTVYPNPSSDGKVTIETAENLRNADVQVFSLMGRRIFGTVVPILDERKSVDLSSLSQGVYIIRVRSAGFDVSQRVIINR</sequence>
<feature type="domain" description="Sialate O-acetylesterase" evidence="2">
    <location>
        <begin position="132"/>
        <end position="380"/>
    </location>
</feature>